<evidence type="ECO:0000259" key="15">
    <source>
        <dbReference type="Pfam" id="PF09924"/>
    </source>
</evidence>
<dbReference type="PANTHER" id="PTHR34697:SF2">
    <property type="entry name" value="PHOSPHATIDYLGLYCEROL LYSYLTRANSFERASE"/>
    <property type="match status" value="1"/>
</dbReference>
<dbReference type="GO" id="GO:0006629">
    <property type="term" value="P:lipid metabolic process"/>
    <property type="evidence" value="ECO:0007669"/>
    <property type="project" value="UniProtKB-KW"/>
</dbReference>
<reference evidence="16" key="1">
    <citation type="submission" date="2019-08" db="EMBL/GenBank/DDBJ databases">
        <authorList>
            <person name="Kucharzyk K."/>
            <person name="Murdoch R.W."/>
            <person name="Higgins S."/>
            <person name="Loffler F."/>
        </authorList>
    </citation>
    <scope>NUCLEOTIDE SEQUENCE</scope>
</reference>
<feature type="transmembrane region" description="Helical" evidence="14">
    <location>
        <begin position="428"/>
        <end position="444"/>
    </location>
</feature>
<feature type="transmembrane region" description="Helical" evidence="14">
    <location>
        <begin position="177"/>
        <end position="198"/>
    </location>
</feature>
<evidence type="ECO:0000256" key="3">
    <source>
        <dbReference type="ARBA" id="ARBA00012014"/>
    </source>
</evidence>
<name>A0A644WAY5_9ZZZZ</name>
<dbReference type="AlphaFoldDB" id="A0A644WAY5"/>
<evidence type="ECO:0000256" key="14">
    <source>
        <dbReference type="SAM" id="Phobius"/>
    </source>
</evidence>
<evidence type="ECO:0000256" key="6">
    <source>
        <dbReference type="ARBA" id="ARBA00022679"/>
    </source>
</evidence>
<comment type="catalytic activity">
    <reaction evidence="13">
        <text>L-lysyl-tRNA(Lys) + a 1,2-diacyl-sn-glycero-3-phospho-(1'-sn-glycerol) = a 1,2-diacyl-sn-glycero-3-phospho-1'-(3'-O-L-lysyl)-sn-glycerol + tRNA(Lys)</text>
        <dbReference type="Rhea" id="RHEA:10668"/>
        <dbReference type="Rhea" id="RHEA-COMP:9696"/>
        <dbReference type="Rhea" id="RHEA-COMP:9697"/>
        <dbReference type="ChEBI" id="CHEBI:64716"/>
        <dbReference type="ChEBI" id="CHEBI:75792"/>
        <dbReference type="ChEBI" id="CHEBI:78442"/>
        <dbReference type="ChEBI" id="CHEBI:78529"/>
        <dbReference type="EC" id="2.3.2.3"/>
    </reaction>
</comment>
<sequence>MDKLFINHTLSNLPRWRSSFIKENWKIVIQFIFVFLLVAVASWFFKHETLELTQVVQVLSKTIIKYIILGIILVGVYIYLQGLMYKYSFASVNETLPLKLTIPLFLKRNFISVFIPAGGVSSLAFFSDKIESAGVKKSKIYYASSIYGFTGILSVVIVAIPIFLYAFLNGKIDKGEWISLLILFIILLIMAITFRSILSKGKAYHLLVKFFPKSEVFLNDILSHNIDTKQLLKTIITSILIDVSGFMHLYIAMYALGFHPTLLTAVISYFTAVVALIVSPFMRGMGAVEVSMAFILTRFGYASVDAIAIAFLYRFFEFWLPFVSGLITFLLKINKLLFRIVPSLLIFALGIINIISALTPAMATRLIHLKDIIPLSAITASNYFVLIAGALMVLTASFMIKGLKSAWWIAFTLSSISVIAHLTKAIDYEEALVALSVVIILLYSRKEYYIKSDARLSFIGISTSIITICCVIIYGITGFYYLDKSHFNIDFSLTQSIKYTLQNFFLAGSSELVTNDQFAKDFLLSINVSGFLSLSFLFYTILKPYVFKQKKEINTILRAKELVTKYGNSSLDYFKTYNDKLIYIPENMEAFIAYRITGSFAVVLENPVSRNKEEMIQCISSFETFCSENGLKSLYYRVSEDDLPIYQKFRKKSLFIGQEAICDLETFKLEGSAQKTLRNSVNKAISRGYRSTVHFPPVKDGILQKLKAVSDEWLNESDRKEIVFSQGVFQWEELKQQTIITVENAEEKIVGFVNIIPDYSPNEATFDLIRKTKDAPNGVMDFIIIELFKHLKGAGYRYVNLGLAPMSGVQNPKKIAEETIKFAYNKIKAFAQYRGLREYKDKFMPVWHNKYLIYDHDFDLLQVPSSLNKVIKP</sequence>
<evidence type="ECO:0000256" key="2">
    <source>
        <dbReference type="ARBA" id="ARBA00008627"/>
    </source>
</evidence>
<evidence type="ECO:0000256" key="5">
    <source>
        <dbReference type="ARBA" id="ARBA00022475"/>
    </source>
</evidence>
<keyword evidence="7 14" id="KW-0812">Transmembrane</keyword>
<evidence type="ECO:0000256" key="11">
    <source>
        <dbReference type="ARBA" id="ARBA00023251"/>
    </source>
</evidence>
<dbReference type="EMBL" id="VSSQ01000684">
    <property type="protein sequence ID" value="MPL99722.1"/>
    <property type="molecule type" value="Genomic_DNA"/>
</dbReference>
<protein>
    <recommendedName>
        <fullName evidence="4">Phosphatidylglycerol lysyltransferase</fullName>
        <ecNumber evidence="3">2.3.2.3</ecNumber>
    </recommendedName>
    <alternativeName>
        <fullName evidence="12">Lysylphosphatidylglycerol synthase</fullName>
    </alternativeName>
</protein>
<evidence type="ECO:0000256" key="12">
    <source>
        <dbReference type="ARBA" id="ARBA00031899"/>
    </source>
</evidence>
<evidence type="ECO:0000256" key="9">
    <source>
        <dbReference type="ARBA" id="ARBA00023098"/>
    </source>
</evidence>
<feature type="transmembrane region" description="Helical" evidence="14">
    <location>
        <begin position="344"/>
        <end position="367"/>
    </location>
</feature>
<evidence type="ECO:0000256" key="1">
    <source>
        <dbReference type="ARBA" id="ARBA00004651"/>
    </source>
</evidence>
<evidence type="ECO:0000256" key="13">
    <source>
        <dbReference type="ARBA" id="ARBA00047540"/>
    </source>
</evidence>
<keyword evidence="10 14" id="KW-0472">Membrane</keyword>
<evidence type="ECO:0000256" key="4">
    <source>
        <dbReference type="ARBA" id="ARBA00021546"/>
    </source>
</evidence>
<comment type="caution">
    <text evidence="16">The sequence shown here is derived from an EMBL/GenBank/DDBJ whole genome shotgun (WGS) entry which is preliminary data.</text>
</comment>
<feature type="transmembrane region" description="Helical" evidence="14">
    <location>
        <begin position="293"/>
        <end position="313"/>
    </location>
</feature>
<evidence type="ECO:0000256" key="8">
    <source>
        <dbReference type="ARBA" id="ARBA00022989"/>
    </source>
</evidence>
<comment type="similarity">
    <text evidence="2">Belongs to the LPG synthase family.</text>
</comment>
<proteinExistence type="inferred from homology"/>
<feature type="transmembrane region" description="Helical" evidence="14">
    <location>
        <begin position="105"/>
        <end position="126"/>
    </location>
</feature>
<dbReference type="Pfam" id="PF09924">
    <property type="entry name" value="LPG_synthase_C"/>
    <property type="match status" value="1"/>
</dbReference>
<keyword evidence="8 14" id="KW-1133">Transmembrane helix</keyword>
<comment type="subcellular location">
    <subcellularLocation>
        <location evidence="1">Cell membrane</location>
        <topology evidence="1">Multi-pass membrane protein</topology>
    </subcellularLocation>
</comment>
<dbReference type="InterPro" id="IPR022791">
    <property type="entry name" value="L-PG_synthase/AglD"/>
</dbReference>
<organism evidence="16">
    <name type="scientific">bioreactor metagenome</name>
    <dbReference type="NCBI Taxonomy" id="1076179"/>
    <lineage>
        <taxon>unclassified sequences</taxon>
        <taxon>metagenomes</taxon>
        <taxon>ecological metagenomes</taxon>
    </lineage>
</organism>
<feature type="domain" description="Phosphatidylglycerol lysyltransferase C-terminal" evidence="15">
    <location>
        <begin position="562"/>
        <end position="854"/>
    </location>
</feature>
<evidence type="ECO:0000256" key="10">
    <source>
        <dbReference type="ARBA" id="ARBA00023136"/>
    </source>
</evidence>
<accession>A0A644WAY5</accession>
<keyword evidence="5" id="KW-1003">Cell membrane</keyword>
<dbReference type="GO" id="GO:0046677">
    <property type="term" value="P:response to antibiotic"/>
    <property type="evidence" value="ECO:0007669"/>
    <property type="project" value="UniProtKB-KW"/>
</dbReference>
<dbReference type="EC" id="2.3.2.3" evidence="3"/>
<dbReference type="InterPro" id="IPR016181">
    <property type="entry name" value="Acyl_CoA_acyltransferase"/>
</dbReference>
<keyword evidence="11" id="KW-0046">Antibiotic resistance</keyword>
<dbReference type="InterPro" id="IPR051211">
    <property type="entry name" value="PG_lysyltransferase"/>
</dbReference>
<dbReference type="GO" id="GO:0050071">
    <property type="term" value="F:phosphatidylglycerol lysyltransferase activity"/>
    <property type="evidence" value="ECO:0007669"/>
    <property type="project" value="UniProtKB-EC"/>
</dbReference>
<dbReference type="GO" id="GO:0055091">
    <property type="term" value="P:phospholipid homeostasis"/>
    <property type="evidence" value="ECO:0007669"/>
    <property type="project" value="TreeGrafter"/>
</dbReference>
<feature type="transmembrane region" description="Helical" evidence="14">
    <location>
        <begin position="373"/>
        <end position="394"/>
    </location>
</feature>
<dbReference type="Pfam" id="PF03706">
    <property type="entry name" value="LPG_synthase_TM"/>
    <property type="match status" value="1"/>
</dbReference>
<feature type="transmembrane region" description="Helical" evidence="14">
    <location>
        <begin position="66"/>
        <end position="85"/>
    </location>
</feature>
<feature type="transmembrane region" description="Helical" evidence="14">
    <location>
        <begin position="235"/>
        <end position="256"/>
    </location>
</feature>
<dbReference type="InterPro" id="IPR024320">
    <property type="entry name" value="LPG_synthase_C"/>
</dbReference>
<keyword evidence="9" id="KW-0443">Lipid metabolism</keyword>
<feature type="transmembrane region" description="Helical" evidence="14">
    <location>
        <begin position="27"/>
        <end position="45"/>
    </location>
</feature>
<feature type="transmembrane region" description="Helical" evidence="14">
    <location>
        <begin position="522"/>
        <end position="542"/>
    </location>
</feature>
<feature type="transmembrane region" description="Helical" evidence="14">
    <location>
        <begin position="262"/>
        <end position="281"/>
    </location>
</feature>
<keyword evidence="6" id="KW-0808">Transferase</keyword>
<evidence type="ECO:0000313" key="16">
    <source>
        <dbReference type="EMBL" id="MPL99722.1"/>
    </source>
</evidence>
<feature type="transmembrane region" description="Helical" evidence="14">
    <location>
        <begin position="456"/>
        <end position="482"/>
    </location>
</feature>
<dbReference type="PANTHER" id="PTHR34697">
    <property type="entry name" value="PHOSPHATIDYLGLYCEROL LYSYLTRANSFERASE"/>
    <property type="match status" value="1"/>
</dbReference>
<feature type="transmembrane region" description="Helical" evidence="14">
    <location>
        <begin position="146"/>
        <end position="165"/>
    </location>
</feature>
<dbReference type="GO" id="GO:0005886">
    <property type="term" value="C:plasma membrane"/>
    <property type="evidence" value="ECO:0007669"/>
    <property type="project" value="UniProtKB-SubCell"/>
</dbReference>
<dbReference type="SUPFAM" id="SSF55729">
    <property type="entry name" value="Acyl-CoA N-acyltransferases (Nat)"/>
    <property type="match status" value="1"/>
</dbReference>
<evidence type="ECO:0000256" key="7">
    <source>
        <dbReference type="ARBA" id="ARBA00022692"/>
    </source>
</evidence>
<gene>
    <name evidence="16" type="ORF">SDC9_45943</name>
</gene>